<protein>
    <submittedName>
        <fullName evidence="1">Uncharacterized protein</fullName>
    </submittedName>
</protein>
<dbReference type="Proteomes" id="UP000236291">
    <property type="component" value="Unassembled WGS sequence"/>
</dbReference>
<sequence length="46" mass="5466">MDRDFLEEGDVWRFRCLKEWMRMGGWFGSEILAHSCFDVEPDASPL</sequence>
<comment type="caution">
    <text evidence="1">The sequence shown here is derived from an EMBL/GenBank/DDBJ whole genome shotgun (WGS) entry which is preliminary data.</text>
</comment>
<evidence type="ECO:0000313" key="1">
    <source>
        <dbReference type="EMBL" id="PNX67565.1"/>
    </source>
</evidence>
<dbReference type="EMBL" id="ASHM01211677">
    <property type="protein sequence ID" value="PNX67565.1"/>
    <property type="molecule type" value="Genomic_DNA"/>
</dbReference>
<feature type="non-terminal residue" evidence="1">
    <location>
        <position position="46"/>
    </location>
</feature>
<accession>A0A2K3KMM3</accession>
<gene>
    <name evidence="1" type="ORF">L195_g063576</name>
</gene>
<reference evidence="1 2" key="2">
    <citation type="journal article" date="2017" name="Front. Plant Sci.">
        <title>Gene Classification and Mining of Molecular Markers Useful in Red Clover (Trifolium pratense) Breeding.</title>
        <authorList>
            <person name="Istvanek J."/>
            <person name="Dluhosova J."/>
            <person name="Dluhos P."/>
            <person name="Patkova L."/>
            <person name="Nedelnik J."/>
            <person name="Repkova J."/>
        </authorList>
    </citation>
    <scope>NUCLEOTIDE SEQUENCE [LARGE SCALE GENOMIC DNA]</scope>
    <source>
        <strain evidence="2">cv. Tatra</strain>
        <tissue evidence="1">Young leaves</tissue>
    </source>
</reference>
<dbReference type="AlphaFoldDB" id="A0A2K3KMM3"/>
<proteinExistence type="predicted"/>
<evidence type="ECO:0000313" key="2">
    <source>
        <dbReference type="Proteomes" id="UP000236291"/>
    </source>
</evidence>
<organism evidence="1 2">
    <name type="scientific">Trifolium pratense</name>
    <name type="common">Red clover</name>
    <dbReference type="NCBI Taxonomy" id="57577"/>
    <lineage>
        <taxon>Eukaryota</taxon>
        <taxon>Viridiplantae</taxon>
        <taxon>Streptophyta</taxon>
        <taxon>Embryophyta</taxon>
        <taxon>Tracheophyta</taxon>
        <taxon>Spermatophyta</taxon>
        <taxon>Magnoliopsida</taxon>
        <taxon>eudicotyledons</taxon>
        <taxon>Gunneridae</taxon>
        <taxon>Pentapetalae</taxon>
        <taxon>rosids</taxon>
        <taxon>fabids</taxon>
        <taxon>Fabales</taxon>
        <taxon>Fabaceae</taxon>
        <taxon>Papilionoideae</taxon>
        <taxon>50 kb inversion clade</taxon>
        <taxon>NPAAA clade</taxon>
        <taxon>Hologalegina</taxon>
        <taxon>IRL clade</taxon>
        <taxon>Trifolieae</taxon>
        <taxon>Trifolium</taxon>
    </lineage>
</organism>
<reference evidence="1 2" key="1">
    <citation type="journal article" date="2014" name="Am. J. Bot.">
        <title>Genome assembly and annotation for red clover (Trifolium pratense; Fabaceae).</title>
        <authorList>
            <person name="Istvanek J."/>
            <person name="Jaros M."/>
            <person name="Krenek A."/>
            <person name="Repkova J."/>
        </authorList>
    </citation>
    <scope>NUCLEOTIDE SEQUENCE [LARGE SCALE GENOMIC DNA]</scope>
    <source>
        <strain evidence="2">cv. Tatra</strain>
        <tissue evidence="1">Young leaves</tissue>
    </source>
</reference>
<name>A0A2K3KMM3_TRIPR</name>